<organism evidence="2 3">
    <name type="scientific">Nocardioides marmorisolisilvae</name>
    <dbReference type="NCBI Taxonomy" id="1542737"/>
    <lineage>
        <taxon>Bacteria</taxon>
        <taxon>Bacillati</taxon>
        <taxon>Actinomycetota</taxon>
        <taxon>Actinomycetes</taxon>
        <taxon>Propionibacteriales</taxon>
        <taxon>Nocardioidaceae</taxon>
        <taxon>Nocardioides</taxon>
    </lineage>
</organism>
<feature type="region of interest" description="Disordered" evidence="1">
    <location>
        <begin position="41"/>
        <end position="70"/>
    </location>
</feature>
<dbReference type="EMBL" id="RJSG01000002">
    <property type="protein sequence ID" value="RNL78807.1"/>
    <property type="molecule type" value="Genomic_DNA"/>
</dbReference>
<accession>A0A3N0DT38</accession>
<proteinExistence type="predicted"/>
<evidence type="ECO:0000313" key="2">
    <source>
        <dbReference type="EMBL" id="RNL78807.1"/>
    </source>
</evidence>
<feature type="compositionally biased region" description="Basic and acidic residues" evidence="1">
    <location>
        <begin position="46"/>
        <end position="57"/>
    </location>
</feature>
<name>A0A3N0DT38_9ACTN</name>
<keyword evidence="3" id="KW-1185">Reference proteome</keyword>
<evidence type="ECO:0000256" key="1">
    <source>
        <dbReference type="SAM" id="MobiDB-lite"/>
    </source>
</evidence>
<gene>
    <name evidence="2" type="ORF">EFL95_06995</name>
</gene>
<comment type="caution">
    <text evidence="2">The sequence shown here is derived from an EMBL/GenBank/DDBJ whole genome shotgun (WGS) entry which is preliminary data.</text>
</comment>
<evidence type="ECO:0000313" key="3">
    <source>
        <dbReference type="Proteomes" id="UP000277094"/>
    </source>
</evidence>
<reference evidence="2 3" key="1">
    <citation type="submission" date="2018-11" db="EMBL/GenBank/DDBJ databases">
        <authorList>
            <person name="Li F."/>
        </authorList>
    </citation>
    <scope>NUCLEOTIDE SEQUENCE [LARGE SCALE GENOMIC DNA]</scope>
    <source>
        <strain evidence="2 3">KIS18-7</strain>
    </source>
</reference>
<dbReference type="RefSeq" id="WP_123233309.1">
    <property type="nucleotide sequence ID" value="NZ_RJSG01000002.1"/>
</dbReference>
<protein>
    <submittedName>
        <fullName evidence="2">Uncharacterized protein</fullName>
    </submittedName>
</protein>
<sequence>MHAFVKVGLWILFVLVMTALRFRTQLQLRRQIRAWRRGNQTSIPSDDLRRAGDDRSEPPGGYPGWSDLRP</sequence>
<dbReference type="Proteomes" id="UP000277094">
    <property type="component" value="Unassembled WGS sequence"/>
</dbReference>
<dbReference type="AlphaFoldDB" id="A0A3N0DT38"/>